<keyword evidence="8" id="KW-0812">Transmembrane</keyword>
<evidence type="ECO:0000256" key="3">
    <source>
        <dbReference type="ARBA" id="ARBA00009370"/>
    </source>
</evidence>
<feature type="transmembrane region" description="Helical" evidence="8">
    <location>
        <begin position="38"/>
        <end position="58"/>
    </location>
</feature>
<dbReference type="GO" id="GO:0004252">
    <property type="term" value="F:serine-type endopeptidase activity"/>
    <property type="evidence" value="ECO:0007669"/>
    <property type="project" value="InterPro"/>
</dbReference>
<evidence type="ECO:0000256" key="1">
    <source>
        <dbReference type="ARBA" id="ARBA00000677"/>
    </source>
</evidence>
<proteinExistence type="inferred from homology"/>
<dbReference type="GO" id="GO:0009003">
    <property type="term" value="F:signal peptidase activity"/>
    <property type="evidence" value="ECO:0007669"/>
    <property type="project" value="UniProtKB-EC"/>
</dbReference>
<evidence type="ECO:0000313" key="11">
    <source>
        <dbReference type="EMBL" id="SHI23788.1"/>
    </source>
</evidence>
<sequence length="197" mass="22534">MQENINEDNVSEVKDIEENIKEEEIKKVSGMKGFLFDWILPVVLALIATLIINKFLLFKVYIPSESMKPTLEKGDQLFVTKVYNLEKLQRGDIIVFYSNELGDTLIKRLIALPGESVEIKEGKVFVEGTEINEEYVKNPSIYNGSFTVPEGKYFFLGDNRANSADARYWANPYIDGHEIKGKAQVRVFPFNRVGMLK</sequence>
<evidence type="ECO:0000256" key="4">
    <source>
        <dbReference type="ARBA" id="ARBA00013208"/>
    </source>
</evidence>
<dbReference type="PRINTS" id="PR00727">
    <property type="entry name" value="LEADERPTASE"/>
</dbReference>
<dbReference type="InterPro" id="IPR036286">
    <property type="entry name" value="LexA/Signal_pep-like_sf"/>
</dbReference>
<comment type="similarity">
    <text evidence="3 9">Belongs to the peptidase S26 family.</text>
</comment>
<dbReference type="PROSITE" id="PS00501">
    <property type="entry name" value="SPASE_I_1"/>
    <property type="match status" value="1"/>
</dbReference>
<dbReference type="Gene3D" id="2.10.109.10">
    <property type="entry name" value="Umud Fragment, subunit A"/>
    <property type="match status" value="1"/>
</dbReference>
<dbReference type="InterPro" id="IPR000223">
    <property type="entry name" value="Pept_S26A_signal_pept_1"/>
</dbReference>
<evidence type="ECO:0000256" key="7">
    <source>
        <dbReference type="PIRSR" id="PIRSR600223-1"/>
    </source>
</evidence>
<dbReference type="EMBL" id="FQXU01000009">
    <property type="protein sequence ID" value="SHI23788.1"/>
    <property type="molecule type" value="Genomic_DNA"/>
</dbReference>
<dbReference type="NCBIfam" id="TIGR02227">
    <property type="entry name" value="sigpep_I_bact"/>
    <property type="match status" value="1"/>
</dbReference>
<keyword evidence="5 8" id="KW-0645">Protease</keyword>
<feature type="active site" evidence="7">
    <location>
        <position position="107"/>
    </location>
</feature>
<gene>
    <name evidence="11" type="ORF">SAMN02745941_02945</name>
</gene>
<evidence type="ECO:0000259" key="10">
    <source>
        <dbReference type="Pfam" id="PF10502"/>
    </source>
</evidence>
<feature type="active site" evidence="7">
    <location>
        <position position="66"/>
    </location>
</feature>
<dbReference type="RefSeq" id="WP_083553537.1">
    <property type="nucleotide sequence ID" value="NZ_FQXU01000009.1"/>
</dbReference>
<reference evidence="11 12" key="1">
    <citation type="submission" date="2016-11" db="EMBL/GenBank/DDBJ databases">
        <authorList>
            <person name="Jaros S."/>
            <person name="Januszkiewicz K."/>
            <person name="Wedrychowicz H."/>
        </authorList>
    </citation>
    <scope>NUCLEOTIDE SEQUENCE [LARGE SCALE GENOMIC DNA]</scope>
    <source>
        <strain evidence="11 12">DSM 6191</strain>
    </source>
</reference>
<protein>
    <recommendedName>
        <fullName evidence="4 8">Signal peptidase I</fullName>
        <ecNumber evidence="4 8">3.4.21.89</ecNumber>
    </recommendedName>
</protein>
<evidence type="ECO:0000256" key="8">
    <source>
        <dbReference type="RuleBase" id="RU003993"/>
    </source>
</evidence>
<dbReference type="GO" id="GO:0005886">
    <property type="term" value="C:plasma membrane"/>
    <property type="evidence" value="ECO:0007669"/>
    <property type="project" value="UniProtKB-SubCell"/>
</dbReference>
<dbReference type="InterPro" id="IPR019756">
    <property type="entry name" value="Pept_S26A_signal_pept_1_Ser-AS"/>
</dbReference>
<keyword evidence="8" id="KW-0472">Membrane</keyword>
<name>A0A1M5ZI09_9CLOT</name>
<accession>A0A1M5ZI09</accession>
<feature type="domain" description="Peptidase S26" evidence="10">
    <location>
        <begin position="36"/>
        <end position="187"/>
    </location>
</feature>
<dbReference type="InterPro" id="IPR019533">
    <property type="entry name" value="Peptidase_S26"/>
</dbReference>
<dbReference type="InterPro" id="IPR019757">
    <property type="entry name" value="Pept_S26A_signal_pept_1_Lys-AS"/>
</dbReference>
<comment type="catalytic activity">
    <reaction evidence="1 8">
        <text>Cleavage of hydrophobic, N-terminal signal or leader sequences from secreted and periplasmic proteins.</text>
        <dbReference type="EC" id="3.4.21.89"/>
    </reaction>
</comment>
<evidence type="ECO:0000256" key="6">
    <source>
        <dbReference type="ARBA" id="ARBA00022801"/>
    </source>
</evidence>
<dbReference type="PANTHER" id="PTHR43390:SF1">
    <property type="entry name" value="CHLOROPLAST PROCESSING PEPTIDASE"/>
    <property type="match status" value="1"/>
</dbReference>
<dbReference type="PROSITE" id="PS00760">
    <property type="entry name" value="SPASE_I_2"/>
    <property type="match status" value="1"/>
</dbReference>
<dbReference type="Pfam" id="PF10502">
    <property type="entry name" value="Peptidase_S26"/>
    <property type="match status" value="1"/>
</dbReference>
<comment type="subcellular location">
    <subcellularLocation>
        <location evidence="2">Cell membrane</location>
        <topology evidence="2">Single-pass type II membrane protein</topology>
    </subcellularLocation>
    <subcellularLocation>
        <location evidence="9">Membrane</location>
        <topology evidence="9">Single-pass type II membrane protein</topology>
    </subcellularLocation>
</comment>
<evidence type="ECO:0000313" key="12">
    <source>
        <dbReference type="Proteomes" id="UP000184241"/>
    </source>
</evidence>
<dbReference type="CDD" id="cd06530">
    <property type="entry name" value="S26_SPase_I"/>
    <property type="match status" value="1"/>
</dbReference>
<evidence type="ECO:0000256" key="5">
    <source>
        <dbReference type="ARBA" id="ARBA00022670"/>
    </source>
</evidence>
<keyword evidence="8" id="KW-1133">Transmembrane helix</keyword>
<organism evidence="11 12">
    <name type="scientific">Clostridium intestinale DSM 6191</name>
    <dbReference type="NCBI Taxonomy" id="1121320"/>
    <lineage>
        <taxon>Bacteria</taxon>
        <taxon>Bacillati</taxon>
        <taxon>Bacillota</taxon>
        <taxon>Clostridia</taxon>
        <taxon>Eubacteriales</taxon>
        <taxon>Clostridiaceae</taxon>
        <taxon>Clostridium</taxon>
    </lineage>
</organism>
<dbReference type="EC" id="3.4.21.89" evidence="4 8"/>
<evidence type="ECO:0000256" key="9">
    <source>
        <dbReference type="RuleBase" id="RU362042"/>
    </source>
</evidence>
<dbReference type="SUPFAM" id="SSF51306">
    <property type="entry name" value="LexA/Signal peptidase"/>
    <property type="match status" value="1"/>
</dbReference>
<keyword evidence="6 8" id="KW-0378">Hydrolase</keyword>
<dbReference type="PANTHER" id="PTHR43390">
    <property type="entry name" value="SIGNAL PEPTIDASE I"/>
    <property type="match status" value="1"/>
</dbReference>
<dbReference type="AlphaFoldDB" id="A0A1M5ZI09"/>
<dbReference type="GO" id="GO:0006465">
    <property type="term" value="P:signal peptide processing"/>
    <property type="evidence" value="ECO:0007669"/>
    <property type="project" value="InterPro"/>
</dbReference>
<evidence type="ECO:0000256" key="2">
    <source>
        <dbReference type="ARBA" id="ARBA00004401"/>
    </source>
</evidence>
<dbReference type="Proteomes" id="UP000184241">
    <property type="component" value="Unassembled WGS sequence"/>
</dbReference>